<reference evidence="2 3" key="1">
    <citation type="submission" date="2015-01" db="EMBL/GenBank/DDBJ databases">
        <title>The Genome Sequence of Exophiala oligosperma CBS72588.</title>
        <authorList>
            <consortium name="The Broad Institute Genomics Platform"/>
            <person name="Cuomo C."/>
            <person name="de Hoog S."/>
            <person name="Gorbushina A."/>
            <person name="Stielow B."/>
            <person name="Teixiera M."/>
            <person name="Abouelleil A."/>
            <person name="Chapman S.B."/>
            <person name="Priest M."/>
            <person name="Young S.K."/>
            <person name="Wortman J."/>
            <person name="Nusbaum C."/>
            <person name="Birren B."/>
        </authorList>
    </citation>
    <scope>NUCLEOTIDE SEQUENCE [LARGE SCALE GENOMIC DNA]</scope>
    <source>
        <strain evidence="2 3">CBS 72588</strain>
    </source>
</reference>
<dbReference type="STRING" id="215243.A0A0D2EC22"/>
<dbReference type="InterPro" id="IPR010730">
    <property type="entry name" value="HET"/>
</dbReference>
<dbReference type="Proteomes" id="UP000053342">
    <property type="component" value="Unassembled WGS sequence"/>
</dbReference>
<dbReference type="PANTHER" id="PTHR33112:SF12">
    <property type="entry name" value="HETEROKARYON INCOMPATIBILITY DOMAIN-CONTAINING PROTEIN"/>
    <property type="match status" value="1"/>
</dbReference>
<gene>
    <name evidence="2" type="ORF">PV06_03876</name>
</gene>
<evidence type="ECO:0000313" key="2">
    <source>
        <dbReference type="EMBL" id="KIW45489.1"/>
    </source>
</evidence>
<dbReference type="Pfam" id="PF06985">
    <property type="entry name" value="HET"/>
    <property type="match status" value="1"/>
</dbReference>
<dbReference type="EMBL" id="KN847334">
    <property type="protein sequence ID" value="KIW45489.1"/>
    <property type="molecule type" value="Genomic_DNA"/>
</dbReference>
<dbReference type="RefSeq" id="XP_016265705.1">
    <property type="nucleotide sequence ID" value="XM_016404700.1"/>
</dbReference>
<dbReference type="PANTHER" id="PTHR33112">
    <property type="entry name" value="DOMAIN PROTEIN, PUTATIVE-RELATED"/>
    <property type="match status" value="1"/>
</dbReference>
<dbReference type="VEuPathDB" id="FungiDB:PV06_03876"/>
<keyword evidence="3" id="KW-1185">Reference proteome</keyword>
<organism evidence="2 3">
    <name type="scientific">Exophiala oligosperma</name>
    <dbReference type="NCBI Taxonomy" id="215243"/>
    <lineage>
        <taxon>Eukaryota</taxon>
        <taxon>Fungi</taxon>
        <taxon>Dikarya</taxon>
        <taxon>Ascomycota</taxon>
        <taxon>Pezizomycotina</taxon>
        <taxon>Eurotiomycetes</taxon>
        <taxon>Chaetothyriomycetidae</taxon>
        <taxon>Chaetothyriales</taxon>
        <taxon>Herpotrichiellaceae</taxon>
        <taxon>Exophiala</taxon>
    </lineage>
</organism>
<dbReference type="OrthoDB" id="4159223at2759"/>
<feature type="domain" description="Heterokaryon incompatibility" evidence="1">
    <location>
        <begin position="165"/>
        <end position="280"/>
    </location>
</feature>
<accession>A0A0D2EC22</accession>
<evidence type="ECO:0000313" key="3">
    <source>
        <dbReference type="Proteomes" id="UP000053342"/>
    </source>
</evidence>
<sequence length="542" mass="60167">MLCEWCSRIPFDLNVLDTRLGTGFTLGSGARLVKSQCLFRQLVVRATSEAGDDESECLHVKVKWTLGPSDYYAFKVSHALGSYIAFRRTAVTSFGRKPLSIEPTGPHVETGRVLRWISSCELAHRPRCELSDYIKFADAFRGLRLLRLIDIKKGCLVEMRAREKYVALSYVWGAVSNFRLTKANRIALLATVSLMKISHRLPRTVQDAIALVRRLGCRYLWVDAHCLLQNDNEDLDRGVNAMDRIYEFAWLTVVASCGHDANARLPGVLSPAGHPLQSKSSLVGAWTFQEQVLSRRAIYFVGDKLFYRCRAAEYSEHYTDIPSQHLGIDSTLGSVLSAAVLMERPIADYGTMLSYYTQRALTDQKDTHRAMAGIIRRSMGVMRCQPTAVLTGLSSFMRTTAFYSAALPFQVIHGQAAEEVSEAEPGSFGTREVVLATPVSSGTPVPITISAPEMESTRTHDAYGRGVVLPGGTRIPNLVVLDSVDSNGVKCGFALLDGFEETSFFDFSSRFEVILLSEAQQHHDLRKVRSFGEASYPKVPGR</sequence>
<name>A0A0D2EC22_9EURO</name>
<protein>
    <recommendedName>
        <fullName evidence="1">Heterokaryon incompatibility domain-containing protein</fullName>
    </recommendedName>
</protein>
<evidence type="ECO:0000259" key="1">
    <source>
        <dbReference type="Pfam" id="PF06985"/>
    </source>
</evidence>
<dbReference type="HOGENOM" id="CLU_003953_5_2_1"/>
<dbReference type="GeneID" id="27355950"/>
<proteinExistence type="predicted"/>
<dbReference type="AlphaFoldDB" id="A0A0D2EC22"/>